<evidence type="ECO:0000313" key="4">
    <source>
        <dbReference type="Proteomes" id="UP000244527"/>
    </source>
</evidence>
<dbReference type="Proteomes" id="UP000244527">
    <property type="component" value="Chromosome"/>
</dbReference>
<organism evidence="3 4">
    <name type="scientific">Flavobacterium faecale</name>
    <dbReference type="NCBI Taxonomy" id="1355330"/>
    <lineage>
        <taxon>Bacteria</taxon>
        <taxon>Pseudomonadati</taxon>
        <taxon>Bacteroidota</taxon>
        <taxon>Flavobacteriia</taxon>
        <taxon>Flavobacteriales</taxon>
        <taxon>Flavobacteriaceae</taxon>
        <taxon>Flavobacterium</taxon>
    </lineage>
</organism>
<dbReference type="GO" id="GO:0016757">
    <property type="term" value="F:glycosyltransferase activity"/>
    <property type="evidence" value="ECO:0007669"/>
    <property type="project" value="InterPro"/>
</dbReference>
<evidence type="ECO:0008006" key="5">
    <source>
        <dbReference type="Google" id="ProtNLM"/>
    </source>
</evidence>
<proteinExistence type="predicted"/>
<dbReference type="KEGG" id="ffa:FFWV33_16725"/>
<dbReference type="EMBL" id="CP020918">
    <property type="protein sequence ID" value="AWG23050.1"/>
    <property type="molecule type" value="Genomic_DNA"/>
</dbReference>
<gene>
    <name evidence="3" type="ORF">FFWV33_16725</name>
</gene>
<feature type="domain" description="Glycosyl transferase family 1" evidence="1">
    <location>
        <begin position="184"/>
        <end position="348"/>
    </location>
</feature>
<evidence type="ECO:0000259" key="1">
    <source>
        <dbReference type="Pfam" id="PF00534"/>
    </source>
</evidence>
<keyword evidence="4" id="KW-1185">Reference proteome</keyword>
<sequence>MKKKVLFTASIAKHLLRFHLPYLKWFKEEGYEVHIACEGDEEVPFTDKKWMVPFVRSPFSIGHITSFKILKGIIEREQYSLIHCHTPMASIVTRIASKDARKTGTKVVYTAHGFHFYNGAPLLNWLTYYPIEIFTSVYADAIITINKEDYERISKKGNKKTNYFLIPGIGVDNKRFNLISKDEKNKLREEKGFSQQEFIAIYAAEFISRKNHQFLIEAIADHKEELSNLKILFCGRGKLKNQMEVLVKEKNLESIVQFMGFRNDIDEIFKMSDLGISSSKQEGLPINLVEEMMCGLPILTSKGRGHNDLVIDGKSGYLFEQGNKKEFINFLKHLYDNPELREKMGENAFAVSHKFEITNSLKEMAIIYKKFI</sequence>
<evidence type="ECO:0000313" key="3">
    <source>
        <dbReference type="EMBL" id="AWG23050.1"/>
    </source>
</evidence>
<dbReference type="InterPro" id="IPR050194">
    <property type="entry name" value="Glycosyltransferase_grp1"/>
</dbReference>
<reference evidence="3 4" key="1">
    <citation type="submission" date="2017-04" db="EMBL/GenBank/DDBJ databases">
        <title>Compelte genome sequence of WV33.</title>
        <authorList>
            <person name="Lee P.C."/>
        </authorList>
    </citation>
    <scope>NUCLEOTIDE SEQUENCE [LARGE SCALE GENOMIC DNA]</scope>
    <source>
        <strain evidence="3 4">WV33</strain>
    </source>
</reference>
<dbReference type="InterPro" id="IPR028098">
    <property type="entry name" value="Glyco_trans_4-like_N"/>
</dbReference>
<dbReference type="AlphaFoldDB" id="A0A2S1LGZ4"/>
<feature type="domain" description="Glycosyltransferase subfamily 4-like N-terminal" evidence="2">
    <location>
        <begin position="19"/>
        <end position="145"/>
    </location>
</feature>
<dbReference type="RefSeq" id="WP_108741955.1">
    <property type="nucleotide sequence ID" value="NZ_CP020918.1"/>
</dbReference>
<dbReference type="OrthoDB" id="9790710at2"/>
<dbReference type="Pfam" id="PF00534">
    <property type="entry name" value="Glycos_transf_1"/>
    <property type="match status" value="1"/>
</dbReference>
<name>A0A2S1LGZ4_9FLAO</name>
<dbReference type="PANTHER" id="PTHR45947">
    <property type="entry name" value="SULFOQUINOVOSYL TRANSFERASE SQD2"/>
    <property type="match status" value="1"/>
</dbReference>
<dbReference type="PANTHER" id="PTHR45947:SF3">
    <property type="entry name" value="SULFOQUINOVOSYL TRANSFERASE SQD2"/>
    <property type="match status" value="1"/>
</dbReference>
<dbReference type="Gene3D" id="3.40.50.2000">
    <property type="entry name" value="Glycogen Phosphorylase B"/>
    <property type="match status" value="2"/>
</dbReference>
<evidence type="ECO:0000259" key="2">
    <source>
        <dbReference type="Pfam" id="PF13477"/>
    </source>
</evidence>
<dbReference type="SUPFAM" id="SSF53756">
    <property type="entry name" value="UDP-Glycosyltransferase/glycogen phosphorylase"/>
    <property type="match status" value="1"/>
</dbReference>
<protein>
    <recommendedName>
        <fullName evidence="5">Glycosyltransferase family 1 protein</fullName>
    </recommendedName>
</protein>
<dbReference type="Pfam" id="PF13477">
    <property type="entry name" value="Glyco_trans_4_2"/>
    <property type="match status" value="1"/>
</dbReference>
<dbReference type="InterPro" id="IPR001296">
    <property type="entry name" value="Glyco_trans_1"/>
</dbReference>
<dbReference type="CDD" id="cd03808">
    <property type="entry name" value="GT4_CapM-like"/>
    <property type="match status" value="1"/>
</dbReference>
<accession>A0A2S1LGZ4</accession>